<dbReference type="InterPro" id="IPR043128">
    <property type="entry name" value="Rev_trsase/Diguanyl_cyclase"/>
</dbReference>
<feature type="domain" description="GGDEF" evidence="1">
    <location>
        <begin position="336"/>
        <end position="468"/>
    </location>
</feature>
<keyword evidence="3" id="KW-1185">Reference proteome</keyword>
<dbReference type="AlphaFoldDB" id="A0A3N0BM21"/>
<comment type="caution">
    <text evidence="2">The sequence shown here is derived from an EMBL/GenBank/DDBJ whole genome shotgun (WGS) entry which is preliminary data.</text>
</comment>
<evidence type="ECO:0000313" key="3">
    <source>
        <dbReference type="Proteomes" id="UP000278632"/>
    </source>
</evidence>
<organism evidence="2 3">
    <name type="scientific">Paraeggerthella hongkongensis</name>
    <dbReference type="NCBI Taxonomy" id="230658"/>
    <lineage>
        <taxon>Bacteria</taxon>
        <taxon>Bacillati</taxon>
        <taxon>Actinomycetota</taxon>
        <taxon>Coriobacteriia</taxon>
        <taxon>Eggerthellales</taxon>
        <taxon>Eggerthellaceae</taxon>
        <taxon>Paraeggerthella</taxon>
    </lineage>
</organism>
<reference evidence="3" key="1">
    <citation type="submission" date="2018-05" db="EMBL/GenBank/DDBJ databases">
        <title>Genome Sequencing of selected type strains of the family Eggerthellaceae.</title>
        <authorList>
            <person name="Danylec N."/>
            <person name="Stoll D.A."/>
            <person name="Doetsch A."/>
            <person name="Huch M."/>
        </authorList>
    </citation>
    <scope>NUCLEOTIDE SEQUENCE [LARGE SCALE GENOMIC DNA]</scope>
    <source>
        <strain evidence="3">DSM 16106</strain>
    </source>
</reference>
<dbReference type="Gene3D" id="3.30.70.270">
    <property type="match status" value="1"/>
</dbReference>
<name>A0A3N0BM21_9ACTN</name>
<dbReference type="PANTHER" id="PTHR45138">
    <property type="entry name" value="REGULATORY COMPONENTS OF SENSORY TRANSDUCTION SYSTEM"/>
    <property type="match status" value="1"/>
</dbReference>
<dbReference type="GO" id="GO:0005886">
    <property type="term" value="C:plasma membrane"/>
    <property type="evidence" value="ECO:0007669"/>
    <property type="project" value="TreeGrafter"/>
</dbReference>
<dbReference type="InterPro" id="IPR050469">
    <property type="entry name" value="Diguanylate_Cyclase"/>
</dbReference>
<proteinExistence type="predicted"/>
<dbReference type="Pfam" id="PF13474">
    <property type="entry name" value="SnoaL_3"/>
    <property type="match status" value="1"/>
</dbReference>
<dbReference type="PANTHER" id="PTHR45138:SF9">
    <property type="entry name" value="DIGUANYLATE CYCLASE DGCM-RELATED"/>
    <property type="match status" value="1"/>
</dbReference>
<dbReference type="OrthoDB" id="8526884at2"/>
<dbReference type="SMART" id="SM00267">
    <property type="entry name" value="GGDEF"/>
    <property type="match status" value="1"/>
</dbReference>
<dbReference type="Proteomes" id="UP000278632">
    <property type="component" value="Unassembled WGS sequence"/>
</dbReference>
<dbReference type="InterPro" id="IPR037401">
    <property type="entry name" value="SnoaL-like"/>
</dbReference>
<dbReference type="RefSeq" id="WP_123191158.1">
    <property type="nucleotide sequence ID" value="NZ_QICD01000001.1"/>
</dbReference>
<dbReference type="NCBIfam" id="TIGR00254">
    <property type="entry name" value="GGDEF"/>
    <property type="match status" value="1"/>
</dbReference>
<dbReference type="PROSITE" id="PS50887">
    <property type="entry name" value="GGDEF"/>
    <property type="match status" value="1"/>
</dbReference>
<dbReference type="InterPro" id="IPR000160">
    <property type="entry name" value="GGDEF_dom"/>
</dbReference>
<dbReference type="SUPFAM" id="SSF55073">
    <property type="entry name" value="Nucleotide cyclase"/>
    <property type="match status" value="1"/>
</dbReference>
<evidence type="ECO:0000313" key="2">
    <source>
        <dbReference type="EMBL" id="RNL49083.1"/>
    </source>
</evidence>
<dbReference type="Pfam" id="PF00990">
    <property type="entry name" value="GGDEF"/>
    <property type="match status" value="1"/>
</dbReference>
<dbReference type="InterPro" id="IPR032710">
    <property type="entry name" value="NTF2-like_dom_sf"/>
</dbReference>
<dbReference type="Gene3D" id="3.30.450.20">
    <property type="entry name" value="PAS domain"/>
    <property type="match status" value="1"/>
</dbReference>
<dbReference type="SUPFAM" id="SSF54427">
    <property type="entry name" value="NTF2-like"/>
    <property type="match status" value="1"/>
</dbReference>
<evidence type="ECO:0000259" key="1">
    <source>
        <dbReference type="PROSITE" id="PS50887"/>
    </source>
</evidence>
<protein>
    <recommendedName>
        <fullName evidence="1">GGDEF domain-containing protein</fullName>
    </recommendedName>
</protein>
<dbReference type="GO" id="GO:0052621">
    <property type="term" value="F:diguanylate cyclase activity"/>
    <property type="evidence" value="ECO:0007669"/>
    <property type="project" value="TreeGrafter"/>
</dbReference>
<sequence>MVDRAIDLLAGAKGFVEACFERRDGAAMCAFVDQSAFSMCGCEGLFSLGDGQARPVLEALCRQVDAFGIHMVHHECHVAQRRDARAVTVSRIRLSMRGRARPDGRFQESECRLSLVFSLIDDSWLIEHAHVSMCEGMQGPAAGLAFLQSHTAFPGSDRVSEWERYKIVAELADDVVFDHDILADKVTLTIARFSEERGMVRECFVIEQYRRTFEERDFVHPADLERYRADRRALELQGDAPGWEERPYLLEYRLRFRGGCADFFGRTDSYVHRRIIGRRLCDAERNPVRYVGKIVDVTEEVQLVQQSQTDALTGAYNRTYLSLRLADLARAKQPDVLFAFLLVDVDCFKAVNDQLGHLMGDELLRGLVRLARSLFRESDVVARLGGDEFMVFMPDVYDPAIVDEKSAALIERFGEFARGRGAPSGVSLSVGEVVVRDVPSFEEVYRRADIALYWAKTHGKNCGARYEDGMEYPSASGPLVSKR</sequence>
<accession>A0A3N0BM21</accession>
<dbReference type="GO" id="GO:1902201">
    <property type="term" value="P:negative regulation of bacterial-type flagellum-dependent cell motility"/>
    <property type="evidence" value="ECO:0007669"/>
    <property type="project" value="TreeGrafter"/>
</dbReference>
<dbReference type="InterPro" id="IPR029787">
    <property type="entry name" value="Nucleotide_cyclase"/>
</dbReference>
<dbReference type="GO" id="GO:0043709">
    <property type="term" value="P:cell adhesion involved in single-species biofilm formation"/>
    <property type="evidence" value="ECO:0007669"/>
    <property type="project" value="TreeGrafter"/>
</dbReference>
<gene>
    <name evidence="2" type="ORF">DMP08_01140</name>
</gene>
<dbReference type="EMBL" id="QICD01000001">
    <property type="protein sequence ID" value="RNL49083.1"/>
    <property type="molecule type" value="Genomic_DNA"/>
</dbReference>
<dbReference type="CDD" id="cd01949">
    <property type="entry name" value="GGDEF"/>
    <property type="match status" value="1"/>
</dbReference>
<dbReference type="Gene3D" id="3.10.450.50">
    <property type="match status" value="1"/>
</dbReference>